<dbReference type="InterPro" id="IPR035057">
    <property type="entry name" value="SH2B1_SH2"/>
</dbReference>
<dbReference type="InterPro" id="IPR001849">
    <property type="entry name" value="PH_domain"/>
</dbReference>
<dbReference type="Gene3D" id="6.10.140.110">
    <property type="match status" value="1"/>
</dbReference>
<dbReference type="Gene3D" id="3.30.505.10">
    <property type="entry name" value="SH2 domain"/>
    <property type="match status" value="1"/>
</dbReference>
<feature type="region of interest" description="Disordered" evidence="5">
    <location>
        <begin position="563"/>
        <end position="586"/>
    </location>
</feature>
<dbReference type="Pfam" id="PF08916">
    <property type="entry name" value="Phe_ZIP"/>
    <property type="match status" value="1"/>
</dbReference>
<dbReference type="GO" id="GO:0035556">
    <property type="term" value="P:intracellular signal transduction"/>
    <property type="evidence" value="ECO:0007669"/>
    <property type="project" value="TreeGrafter"/>
</dbReference>
<dbReference type="FunFam" id="3.30.505.10:FF:000008">
    <property type="entry name" value="SH2B adapter protein 1 isoform 2"/>
    <property type="match status" value="1"/>
</dbReference>
<dbReference type="InterPro" id="IPR000980">
    <property type="entry name" value="SH2"/>
</dbReference>
<dbReference type="InterPro" id="IPR036860">
    <property type="entry name" value="SH2_dom_sf"/>
</dbReference>
<accession>A0A8J2WD97</accession>
<sequence>MAVQAITADARDVAVWSEICERQARSAAFELARHIHAHFSSESQLIADSTLISLYQDCAQRFVDLFVRSYDVELKKLSGIVVNSSDFVKYGKSNGITHFPHSVSPLRSTGNVSRTAQDCSDYSDTERDIATTSGYPSVKPRQPGPKPFFRRFSLKGFRKGKGLFHKQHSDEVELSGSTVVSHSTSILKSEHSNLLLRGKIRMSKLVVESLFEGTVNYLTSESLDGTPKWERCRLCLVKTVGGYMLEFFSPPKASQPKCGVFCFLITEARETTALEMPDKENTFVLKAANNLEYVIEAASSDEMHKWLHSIRLSGARCVNTTNGSSTEVVLREGESELNGNPNENVSTPVSAILPSEFSGTRTLSLRGSGSLLPVSSSVEDPELVTSRLDQEQDLEPHYVIDLYGTLRHYPWFHGTLSRSDAAGLVLQEGVVGHGVFLVRQSETRKGEFVLTFNFQGRAKHLRLTISSEGQCRVQHLWFQSVFDMLEHFRSHPIPLESGGSSDVTLTQYVVAESAFQSMTMFSSNRQGISNVSERRVATPPLNREVIMRGESVRRRIESMEQLPLNQQNNAGNSGSSRAIENAYSFT</sequence>
<dbReference type="CDD" id="cd01231">
    <property type="entry name" value="PH_SH2B_family"/>
    <property type="match status" value="1"/>
</dbReference>
<dbReference type="PANTHER" id="PTHR10872:SF2">
    <property type="entry name" value="LNK, ISOFORM D"/>
    <property type="match status" value="1"/>
</dbReference>
<dbReference type="AlphaFoldDB" id="A0A8J2WD97"/>
<dbReference type="InterPro" id="IPR036290">
    <property type="entry name" value="Phe_ZIP_sf"/>
</dbReference>
<keyword evidence="3 4" id="KW-0727">SH2 domain</keyword>
<dbReference type="GO" id="GO:0005886">
    <property type="term" value="C:plasma membrane"/>
    <property type="evidence" value="ECO:0007669"/>
    <property type="project" value="TreeGrafter"/>
</dbReference>
<dbReference type="PROSITE" id="PS50003">
    <property type="entry name" value="PH_DOMAIN"/>
    <property type="match status" value="1"/>
</dbReference>
<dbReference type="Proteomes" id="UP000789390">
    <property type="component" value="Unassembled WGS sequence"/>
</dbReference>
<feature type="domain" description="SH2" evidence="6">
    <location>
        <begin position="411"/>
        <end position="509"/>
    </location>
</feature>
<evidence type="ECO:0000313" key="8">
    <source>
        <dbReference type="EMBL" id="CAH0102776.1"/>
    </source>
</evidence>
<dbReference type="GO" id="GO:0005068">
    <property type="term" value="F:transmembrane receptor protein tyrosine kinase adaptor activity"/>
    <property type="evidence" value="ECO:0007669"/>
    <property type="project" value="TreeGrafter"/>
</dbReference>
<gene>
    <name evidence="8" type="ORF">DGAL_LOCUS5300</name>
</gene>
<evidence type="ECO:0008006" key="10">
    <source>
        <dbReference type="Google" id="ProtNLM"/>
    </source>
</evidence>
<dbReference type="PANTHER" id="PTHR10872">
    <property type="entry name" value="SH2B ADAPTER PROTEIN"/>
    <property type="match status" value="1"/>
</dbReference>
<feature type="domain" description="PH" evidence="7">
    <location>
        <begin position="208"/>
        <end position="315"/>
    </location>
</feature>
<feature type="compositionally biased region" description="Low complexity" evidence="5">
    <location>
        <begin position="565"/>
        <end position="576"/>
    </location>
</feature>
<keyword evidence="2" id="KW-0597">Phosphoprotein</keyword>
<evidence type="ECO:0000256" key="2">
    <source>
        <dbReference type="ARBA" id="ARBA00022553"/>
    </source>
</evidence>
<evidence type="ECO:0000259" key="7">
    <source>
        <dbReference type="PROSITE" id="PS50003"/>
    </source>
</evidence>
<dbReference type="InterPro" id="IPR030523">
    <property type="entry name" value="SH2B"/>
</dbReference>
<dbReference type="Pfam" id="PF00017">
    <property type="entry name" value="SH2"/>
    <property type="match status" value="1"/>
</dbReference>
<dbReference type="SUPFAM" id="SSF55550">
    <property type="entry name" value="SH2 domain"/>
    <property type="match status" value="1"/>
</dbReference>
<evidence type="ECO:0000256" key="3">
    <source>
        <dbReference type="ARBA" id="ARBA00022999"/>
    </source>
</evidence>
<dbReference type="PRINTS" id="PR00401">
    <property type="entry name" value="SH2DOMAIN"/>
</dbReference>
<organism evidence="8 9">
    <name type="scientific">Daphnia galeata</name>
    <dbReference type="NCBI Taxonomy" id="27404"/>
    <lineage>
        <taxon>Eukaryota</taxon>
        <taxon>Metazoa</taxon>
        <taxon>Ecdysozoa</taxon>
        <taxon>Arthropoda</taxon>
        <taxon>Crustacea</taxon>
        <taxon>Branchiopoda</taxon>
        <taxon>Diplostraca</taxon>
        <taxon>Cladocera</taxon>
        <taxon>Anomopoda</taxon>
        <taxon>Daphniidae</taxon>
        <taxon>Daphnia</taxon>
    </lineage>
</organism>
<evidence type="ECO:0000259" key="6">
    <source>
        <dbReference type="PROSITE" id="PS50001"/>
    </source>
</evidence>
<keyword evidence="9" id="KW-1185">Reference proteome</keyword>
<dbReference type="InterPro" id="IPR011993">
    <property type="entry name" value="PH-like_dom_sf"/>
</dbReference>
<comment type="similarity">
    <text evidence="1">Belongs to the SH2B adapter family.</text>
</comment>
<dbReference type="Pfam" id="PF00169">
    <property type="entry name" value="PH"/>
    <property type="match status" value="1"/>
</dbReference>
<dbReference type="SMART" id="SM00233">
    <property type="entry name" value="PH"/>
    <property type="match status" value="1"/>
</dbReference>
<dbReference type="Gene3D" id="2.30.29.30">
    <property type="entry name" value="Pleckstrin-homology domain (PH domain)/Phosphotyrosine-binding domain (PTB)"/>
    <property type="match status" value="1"/>
</dbReference>
<dbReference type="SUPFAM" id="SSF50729">
    <property type="entry name" value="PH domain-like"/>
    <property type="match status" value="1"/>
</dbReference>
<evidence type="ECO:0000256" key="4">
    <source>
        <dbReference type="PROSITE-ProRule" id="PRU00191"/>
    </source>
</evidence>
<protein>
    <recommendedName>
        <fullName evidence="10">SH2B adapter protein 2</fullName>
    </recommendedName>
</protein>
<dbReference type="OrthoDB" id="10047184at2759"/>
<evidence type="ECO:0000256" key="5">
    <source>
        <dbReference type="SAM" id="MobiDB-lite"/>
    </source>
</evidence>
<name>A0A8J2WD97_9CRUS</name>
<comment type="caution">
    <text evidence="8">The sequence shown here is derived from an EMBL/GenBank/DDBJ whole genome shotgun (WGS) entry which is preliminary data.</text>
</comment>
<dbReference type="PROSITE" id="PS50001">
    <property type="entry name" value="SH2"/>
    <property type="match status" value="1"/>
</dbReference>
<reference evidence="8" key="1">
    <citation type="submission" date="2021-11" db="EMBL/GenBank/DDBJ databases">
        <authorList>
            <person name="Schell T."/>
        </authorList>
    </citation>
    <scope>NUCLEOTIDE SEQUENCE</scope>
    <source>
        <strain evidence="8">M5</strain>
    </source>
</reference>
<proteinExistence type="inferred from homology"/>
<dbReference type="InterPro" id="IPR015012">
    <property type="entry name" value="Phe_ZIP"/>
</dbReference>
<dbReference type="SMART" id="SM00252">
    <property type="entry name" value="SH2"/>
    <property type="match status" value="1"/>
</dbReference>
<evidence type="ECO:0000256" key="1">
    <source>
        <dbReference type="ARBA" id="ARBA00010220"/>
    </source>
</evidence>
<dbReference type="EMBL" id="CAKKLH010000092">
    <property type="protein sequence ID" value="CAH0102776.1"/>
    <property type="molecule type" value="Genomic_DNA"/>
</dbReference>
<dbReference type="SUPFAM" id="SSF109805">
    <property type="entry name" value="Phenylalanine zipper"/>
    <property type="match status" value="1"/>
</dbReference>
<dbReference type="CDD" id="cd10346">
    <property type="entry name" value="SH2_SH2B_family"/>
    <property type="match status" value="1"/>
</dbReference>
<evidence type="ECO:0000313" key="9">
    <source>
        <dbReference type="Proteomes" id="UP000789390"/>
    </source>
</evidence>